<proteinExistence type="predicted"/>
<evidence type="ECO:0008006" key="5">
    <source>
        <dbReference type="Google" id="ProtNLM"/>
    </source>
</evidence>
<feature type="transmembrane region" description="Helical" evidence="2">
    <location>
        <begin position="244"/>
        <end position="265"/>
    </location>
</feature>
<feature type="transmembrane region" description="Helical" evidence="2">
    <location>
        <begin position="106"/>
        <end position="126"/>
    </location>
</feature>
<reference evidence="4" key="2">
    <citation type="submission" date="2016-04" db="EMBL/GenBank/DDBJ databases">
        <title>First Complete Genome Sequence of a Subdivision 6 Acidobacterium.</title>
        <authorList>
            <person name="Huang S."/>
            <person name="Vieira S."/>
            <person name="Bunk B."/>
            <person name="Riedel T."/>
            <person name="Sproeer C."/>
            <person name="Overmann J."/>
        </authorList>
    </citation>
    <scope>NUCLEOTIDE SEQUENCE [LARGE SCALE GENOMIC DNA]</scope>
    <source>
        <strain evidence="4">DSM 100886 HEG_-6_39</strain>
    </source>
</reference>
<dbReference type="SUPFAM" id="SSF103481">
    <property type="entry name" value="Multidrug resistance efflux transporter EmrE"/>
    <property type="match status" value="1"/>
</dbReference>
<accession>A0A143PPZ2</accession>
<feature type="region of interest" description="Disordered" evidence="1">
    <location>
        <begin position="1"/>
        <end position="21"/>
    </location>
</feature>
<protein>
    <recommendedName>
        <fullName evidence="5">Carboxylate/amino acid/amine transporter</fullName>
    </recommendedName>
</protein>
<dbReference type="PATRIC" id="fig|1813736.3.peg.3317"/>
<feature type="transmembrane region" description="Helical" evidence="2">
    <location>
        <begin position="303"/>
        <end position="323"/>
    </location>
</feature>
<dbReference type="KEGG" id="abac:LuPra_03116"/>
<dbReference type="Proteomes" id="UP000076079">
    <property type="component" value="Chromosome"/>
</dbReference>
<evidence type="ECO:0000313" key="4">
    <source>
        <dbReference type="Proteomes" id="UP000076079"/>
    </source>
</evidence>
<reference evidence="3 4" key="1">
    <citation type="journal article" date="2016" name="Genome Announc.">
        <title>First Complete Genome Sequence of a Subdivision 6 Acidobacterium Strain.</title>
        <authorList>
            <person name="Huang S."/>
            <person name="Vieira S."/>
            <person name="Bunk B."/>
            <person name="Riedel T."/>
            <person name="Sproer C."/>
            <person name="Overmann J."/>
        </authorList>
    </citation>
    <scope>NUCLEOTIDE SEQUENCE [LARGE SCALE GENOMIC DNA]</scope>
    <source>
        <strain evidence="4">DSM 100886 HEG_-6_39</strain>
    </source>
</reference>
<feature type="transmembrane region" description="Helical" evidence="2">
    <location>
        <begin position="65"/>
        <end position="85"/>
    </location>
</feature>
<name>A0A143PPZ2_LUTPR</name>
<feature type="transmembrane region" description="Helical" evidence="2">
    <location>
        <begin position="216"/>
        <end position="238"/>
    </location>
</feature>
<sequence>MRATVTRPLAPRTADGGPDVGLGQPDAASAPIRAALGLALGFASHVLAGLSPFIVAAVIARTALLPGIALVYGLGTASLATLLILPGARQHVREWTSALTSPAWRVAFVSSLAGFLVAGVAFYAGLARSSRVAEYVFLTRLDWIVQAPVAILVLHEPWTGRGLAGAAVALAGGLLIVWTGAVGTSGLTAAVVYVAASSVAYLGASRIARAGGLPGAVALTVWRHIVNTIGFVVLALAMGSADPVRVGAGTIALGMLSASVLLGLFLCRFAALTGVPLWVLSAQAPVQAVVALVASRLTEGAPSAATLVAVLMIVSGEVIVASAQRSMPPTRDTDAPPGNVGVRR</sequence>
<feature type="transmembrane region" description="Helical" evidence="2">
    <location>
        <begin position="34"/>
        <end position="59"/>
    </location>
</feature>
<keyword evidence="4" id="KW-1185">Reference proteome</keyword>
<feature type="transmembrane region" description="Helical" evidence="2">
    <location>
        <begin position="277"/>
        <end position="297"/>
    </location>
</feature>
<dbReference type="EMBL" id="CP015136">
    <property type="protein sequence ID" value="AMY09889.1"/>
    <property type="molecule type" value="Genomic_DNA"/>
</dbReference>
<keyword evidence="2" id="KW-0812">Transmembrane</keyword>
<keyword evidence="2" id="KW-1133">Transmembrane helix</keyword>
<evidence type="ECO:0000313" key="3">
    <source>
        <dbReference type="EMBL" id="AMY09889.1"/>
    </source>
</evidence>
<feature type="region of interest" description="Disordered" evidence="1">
    <location>
        <begin position="325"/>
        <end position="344"/>
    </location>
</feature>
<keyword evidence="2" id="KW-0472">Membrane</keyword>
<dbReference type="InterPro" id="IPR037185">
    <property type="entry name" value="EmrE-like"/>
</dbReference>
<dbReference type="AlphaFoldDB" id="A0A143PPZ2"/>
<gene>
    <name evidence="3" type="ORF">LuPra_03116</name>
</gene>
<evidence type="ECO:0000256" key="1">
    <source>
        <dbReference type="SAM" id="MobiDB-lite"/>
    </source>
</evidence>
<evidence type="ECO:0000256" key="2">
    <source>
        <dbReference type="SAM" id="Phobius"/>
    </source>
</evidence>
<organism evidence="3 4">
    <name type="scientific">Luteitalea pratensis</name>
    <dbReference type="NCBI Taxonomy" id="1855912"/>
    <lineage>
        <taxon>Bacteria</taxon>
        <taxon>Pseudomonadati</taxon>
        <taxon>Acidobacteriota</taxon>
        <taxon>Vicinamibacteria</taxon>
        <taxon>Vicinamibacterales</taxon>
        <taxon>Vicinamibacteraceae</taxon>
        <taxon>Luteitalea</taxon>
    </lineage>
</organism>
<dbReference type="STRING" id="1855912.LuPra_03116"/>